<accession>A0A1H9ZHT7</accession>
<evidence type="ECO:0000256" key="1">
    <source>
        <dbReference type="SAM" id="Phobius"/>
    </source>
</evidence>
<reference evidence="3" key="1">
    <citation type="submission" date="2016-10" db="EMBL/GenBank/DDBJ databases">
        <authorList>
            <person name="Varghese N."/>
            <person name="Submissions S."/>
        </authorList>
    </citation>
    <scope>NUCLEOTIDE SEQUENCE [LARGE SCALE GENOMIC DNA]</scope>
    <source>
        <strain evidence="3">DSM 13577</strain>
    </source>
</reference>
<feature type="transmembrane region" description="Helical" evidence="1">
    <location>
        <begin position="6"/>
        <end position="23"/>
    </location>
</feature>
<dbReference type="OrthoDB" id="2662123at2"/>
<evidence type="ECO:0000313" key="3">
    <source>
        <dbReference type="Proteomes" id="UP000243819"/>
    </source>
</evidence>
<evidence type="ECO:0000313" key="2">
    <source>
        <dbReference type="EMBL" id="SES81210.1"/>
    </source>
</evidence>
<dbReference type="STRING" id="1120990.SAMN03080614_100945"/>
<keyword evidence="1" id="KW-0472">Membrane</keyword>
<dbReference type="RefSeq" id="WP_072907785.1">
    <property type="nucleotide sequence ID" value="NZ_FOIF01000009.1"/>
</dbReference>
<dbReference type="InterPro" id="IPR024419">
    <property type="entry name" value="YvrJ"/>
</dbReference>
<dbReference type="EMBL" id="FOIF01000009">
    <property type="protein sequence ID" value="SES81210.1"/>
    <property type="molecule type" value="Genomic_DNA"/>
</dbReference>
<name>A0A1H9ZHT7_9FIRM</name>
<gene>
    <name evidence="2" type="ORF">SAMN03080614_100945</name>
</gene>
<organism evidence="2 3">
    <name type="scientific">Anaerobranca gottschalkii DSM 13577</name>
    <dbReference type="NCBI Taxonomy" id="1120990"/>
    <lineage>
        <taxon>Bacteria</taxon>
        <taxon>Bacillati</taxon>
        <taxon>Bacillota</taxon>
        <taxon>Clostridia</taxon>
        <taxon>Eubacteriales</taxon>
        <taxon>Proteinivoracaceae</taxon>
        <taxon>Anaerobranca</taxon>
    </lineage>
</organism>
<protein>
    <submittedName>
        <fullName evidence="2">YvrJ protein family protein</fullName>
    </submittedName>
</protein>
<dbReference type="AlphaFoldDB" id="A0A1H9ZHT7"/>
<dbReference type="Proteomes" id="UP000243819">
    <property type="component" value="Unassembled WGS sequence"/>
</dbReference>
<keyword evidence="1" id="KW-0812">Transmembrane</keyword>
<dbReference type="Pfam" id="PF12841">
    <property type="entry name" value="YvrJ"/>
    <property type="match status" value="1"/>
</dbReference>
<proteinExistence type="predicted"/>
<keyword evidence="1" id="KW-1133">Transmembrane helix</keyword>
<keyword evidence="3" id="KW-1185">Reference proteome</keyword>
<sequence>MENILNAVANFGFPIAVTVYLLVRVESRLEQLTNSIYRLAETIASIK</sequence>